<evidence type="ECO:0000313" key="2">
    <source>
        <dbReference type="Proteomes" id="UP000095594"/>
    </source>
</evidence>
<organism evidence="1 2">
    <name type="scientific">Clostridium disporicum</name>
    <dbReference type="NCBI Taxonomy" id="84024"/>
    <lineage>
        <taxon>Bacteria</taxon>
        <taxon>Bacillati</taxon>
        <taxon>Bacillota</taxon>
        <taxon>Clostridia</taxon>
        <taxon>Eubacteriales</taxon>
        <taxon>Clostridiaceae</taxon>
        <taxon>Clostridium</taxon>
    </lineage>
</organism>
<dbReference type="EMBL" id="CYZX01000015">
    <property type="protein sequence ID" value="CUO75261.1"/>
    <property type="molecule type" value="Genomic_DNA"/>
</dbReference>
<gene>
    <name evidence="1" type="ORF">ERS852471_02211</name>
</gene>
<dbReference type="Proteomes" id="UP000095594">
    <property type="component" value="Unassembled WGS sequence"/>
</dbReference>
<proteinExistence type="predicted"/>
<evidence type="ECO:0000313" key="1">
    <source>
        <dbReference type="EMBL" id="CUO75261.1"/>
    </source>
</evidence>
<protein>
    <submittedName>
        <fullName evidence="1">Uncharacterized protein</fullName>
    </submittedName>
</protein>
<reference evidence="1 2" key="1">
    <citation type="submission" date="2015-09" db="EMBL/GenBank/DDBJ databases">
        <authorList>
            <consortium name="Pathogen Informatics"/>
        </authorList>
    </citation>
    <scope>NUCLEOTIDE SEQUENCE [LARGE SCALE GENOMIC DNA]</scope>
    <source>
        <strain evidence="1 2">2789STDY5834856</strain>
    </source>
</reference>
<dbReference type="AlphaFoldDB" id="A0A174HM21"/>
<name>A0A174HM21_9CLOT</name>
<sequence length="76" mass="8222">MKSEDATIVALKGQYEDVLNHIVGKDITTVVDELYTPENITKDIDGFTAATVRSGKIISAINDALNRGVYALPKAE</sequence>
<accession>A0A174HM21</accession>